<dbReference type="InterPro" id="IPR001932">
    <property type="entry name" value="PPM-type_phosphatase-like_dom"/>
</dbReference>
<protein>
    <submittedName>
        <fullName evidence="4">SpoIIE family protein phosphatase</fullName>
    </submittedName>
</protein>
<feature type="domain" description="GAF" evidence="2">
    <location>
        <begin position="30"/>
        <end position="171"/>
    </location>
</feature>
<dbReference type="InterPro" id="IPR029016">
    <property type="entry name" value="GAF-like_dom_sf"/>
</dbReference>
<accession>A0A6P0HJ64</accession>
<comment type="caution">
    <text evidence="4">The sequence shown here is derived from an EMBL/GenBank/DDBJ whole genome shotgun (WGS) entry which is preliminary data.</text>
</comment>
<gene>
    <name evidence="4" type="ORF">G3T38_08470</name>
</gene>
<dbReference type="SUPFAM" id="SSF81606">
    <property type="entry name" value="PP2C-like"/>
    <property type="match status" value="1"/>
</dbReference>
<keyword evidence="1" id="KW-0378">Hydrolase</keyword>
<proteinExistence type="predicted"/>
<dbReference type="InterPro" id="IPR036457">
    <property type="entry name" value="PPM-type-like_dom_sf"/>
</dbReference>
<feature type="domain" description="PPM-type phosphatase" evidence="3">
    <location>
        <begin position="185"/>
        <end position="396"/>
    </location>
</feature>
<sequence length="399" mass="42189">MDDVVPEVRSGDEVAARERAAAGIADTVDAAHEQLDRITRLARKLFRVDATSITLLDARHAWLPSAQGMPTGTVPRRDTFCHTTQAVGDLLVVPDARDDARFRSLPIVAGGDVVFYAGHPLKDHLGNVVGTLCLFHGSSRDLDDEERADLADLAAWAEHELVSSSEMGQARQVQSALFPTTPVDRDGWLVDGICLPALAVGGDCFDYGVGGGVLHLGVGDVMGKGTSAALLGAGARSAVRATHQAVTAGADLGVVATQVARSLLPDLEGAGAFLTLFEAAVDLEDGYTRWVDAGAGLAAIVRAGGGHEVLAGEDRPFGVLPDDHWSEHTSMLEPGDRLVVVSDGVLDVLEDPLDPWPELDRVVRRSPAPTALLDEVRAMTTRRTPLDDVTVLAVYRCGP</sequence>
<dbReference type="PANTHER" id="PTHR43156">
    <property type="entry name" value="STAGE II SPORULATION PROTEIN E-RELATED"/>
    <property type="match status" value="1"/>
</dbReference>
<dbReference type="AlphaFoldDB" id="A0A6P0HJ64"/>
<organism evidence="4 5">
    <name type="scientific">Nocardioides zeae</name>
    <dbReference type="NCBI Taxonomy" id="1457234"/>
    <lineage>
        <taxon>Bacteria</taxon>
        <taxon>Bacillati</taxon>
        <taxon>Actinomycetota</taxon>
        <taxon>Actinomycetes</taxon>
        <taxon>Propionibacteriales</taxon>
        <taxon>Nocardioidaceae</taxon>
        <taxon>Nocardioides</taxon>
    </lineage>
</organism>
<dbReference type="InterPro" id="IPR003018">
    <property type="entry name" value="GAF"/>
</dbReference>
<reference evidence="4 5" key="1">
    <citation type="journal article" date="2014" name="Int. J. Syst. Evol. Microbiol.">
        <title>Nocardioides zeae sp. nov., isolated from the stem of Zea mays.</title>
        <authorList>
            <person name="Glaeser S.P."/>
            <person name="McInroy J.A."/>
            <person name="Busse H.J."/>
            <person name="Kampfer P."/>
        </authorList>
    </citation>
    <scope>NUCLEOTIDE SEQUENCE [LARGE SCALE GENOMIC DNA]</scope>
    <source>
        <strain evidence="4 5">JCM 30728</strain>
    </source>
</reference>
<evidence type="ECO:0000256" key="1">
    <source>
        <dbReference type="ARBA" id="ARBA00022801"/>
    </source>
</evidence>
<dbReference type="SUPFAM" id="SSF55781">
    <property type="entry name" value="GAF domain-like"/>
    <property type="match status" value="1"/>
</dbReference>
<dbReference type="InterPro" id="IPR052016">
    <property type="entry name" value="Bact_Sigma-Reg"/>
</dbReference>
<dbReference type="GO" id="GO:0016791">
    <property type="term" value="F:phosphatase activity"/>
    <property type="evidence" value="ECO:0007669"/>
    <property type="project" value="TreeGrafter"/>
</dbReference>
<evidence type="ECO:0000259" key="3">
    <source>
        <dbReference type="SMART" id="SM00331"/>
    </source>
</evidence>
<name>A0A6P0HJ64_9ACTN</name>
<dbReference type="EMBL" id="JAAGXA010000005">
    <property type="protein sequence ID" value="NEN78310.1"/>
    <property type="molecule type" value="Genomic_DNA"/>
</dbReference>
<evidence type="ECO:0000313" key="4">
    <source>
        <dbReference type="EMBL" id="NEN78310.1"/>
    </source>
</evidence>
<dbReference type="Gene3D" id="3.60.40.10">
    <property type="entry name" value="PPM-type phosphatase domain"/>
    <property type="match status" value="1"/>
</dbReference>
<evidence type="ECO:0000313" key="5">
    <source>
        <dbReference type="Proteomes" id="UP000468687"/>
    </source>
</evidence>
<dbReference type="SMART" id="SM00331">
    <property type="entry name" value="PP2C_SIG"/>
    <property type="match status" value="1"/>
</dbReference>
<dbReference type="Proteomes" id="UP000468687">
    <property type="component" value="Unassembled WGS sequence"/>
</dbReference>
<dbReference type="SMART" id="SM00065">
    <property type="entry name" value="GAF"/>
    <property type="match status" value="1"/>
</dbReference>
<dbReference type="PANTHER" id="PTHR43156:SF2">
    <property type="entry name" value="STAGE II SPORULATION PROTEIN E"/>
    <property type="match status" value="1"/>
</dbReference>
<dbReference type="Pfam" id="PF01590">
    <property type="entry name" value="GAF"/>
    <property type="match status" value="1"/>
</dbReference>
<dbReference type="Pfam" id="PF07228">
    <property type="entry name" value="SpoIIE"/>
    <property type="match status" value="1"/>
</dbReference>
<dbReference type="RefSeq" id="WP_163771865.1">
    <property type="nucleotide sequence ID" value="NZ_JAAGXA010000005.1"/>
</dbReference>
<keyword evidence="5" id="KW-1185">Reference proteome</keyword>
<evidence type="ECO:0000259" key="2">
    <source>
        <dbReference type="SMART" id="SM00065"/>
    </source>
</evidence>
<dbReference type="Gene3D" id="3.30.450.40">
    <property type="match status" value="1"/>
</dbReference>